<dbReference type="EMBL" id="CP014224">
    <property type="protein sequence ID" value="ANW96370.1"/>
    <property type="molecule type" value="Genomic_DNA"/>
</dbReference>
<dbReference type="AlphaFoldDB" id="A0A1B1Y6H5"/>
<dbReference type="InterPro" id="IPR015897">
    <property type="entry name" value="CHK_kinase-like"/>
</dbReference>
<dbReference type="InterPro" id="IPR004119">
    <property type="entry name" value="EcKL"/>
</dbReference>
<sequence length="324" mass="37637">MNSQFKQTLISSTKAKQAKEIEIIQTLWSGYGKIVRYQLLESPIPQVVVKWVQLPKVKEHPRGWNTNLSHHRKVKSYQVETNFYKNYANKCNAFCKIPKLYAFDVYNDEVLLVLEDLDMVGYPSRVHQVSWNHINACVQWLANFHATFLQQEPIGLWDIGTYWHLDTRPEELEVLEDKALKKMASKIDAKLNKAVYKTLVHGDAKLANFCFSEDGLKVAAVDFQYVGGGCGMKDLAYFMGSCLSEEECKEYESEILDLYFNAFKQAVIDKNLNVEYQKVEKEWRALFPVAWTDFHRFLKGWSPSHWKINSYSEQVAKQVINALK</sequence>
<evidence type="ECO:0000313" key="2">
    <source>
        <dbReference type="EMBL" id="ANW96370.1"/>
    </source>
</evidence>
<dbReference type="InterPro" id="IPR012877">
    <property type="entry name" value="Dhs-27"/>
</dbReference>
<reference evidence="2 3" key="1">
    <citation type="submission" date="2016-02" db="EMBL/GenBank/DDBJ databases">
        <authorList>
            <person name="Wen L."/>
            <person name="He K."/>
            <person name="Yang H."/>
        </authorList>
    </citation>
    <scope>NUCLEOTIDE SEQUENCE [LARGE SCALE GENOMIC DNA]</scope>
    <source>
        <strain evidence="2 3">CZ1127</strain>
    </source>
</reference>
<dbReference type="Pfam" id="PF07914">
    <property type="entry name" value="DUF1679"/>
    <property type="match status" value="1"/>
</dbReference>
<dbReference type="SUPFAM" id="SSF56112">
    <property type="entry name" value="Protein kinase-like (PK-like)"/>
    <property type="match status" value="1"/>
</dbReference>
<dbReference type="GO" id="GO:0016301">
    <property type="term" value="F:kinase activity"/>
    <property type="evidence" value="ECO:0007669"/>
    <property type="project" value="UniProtKB-KW"/>
</dbReference>
<dbReference type="KEGG" id="wfu:AXE80_08800"/>
<proteinExistence type="predicted"/>
<accession>A0A1B1Y6H5</accession>
<dbReference type="Pfam" id="PF02958">
    <property type="entry name" value="EcKL"/>
    <property type="match status" value="1"/>
</dbReference>
<gene>
    <name evidence="2" type="ORF">AXE80_08800</name>
</gene>
<name>A0A1B1Y6H5_9FLAO</name>
<evidence type="ECO:0000313" key="3">
    <source>
        <dbReference type="Proteomes" id="UP000092967"/>
    </source>
</evidence>
<evidence type="ECO:0000259" key="1">
    <source>
        <dbReference type="SMART" id="SM00587"/>
    </source>
</evidence>
<keyword evidence="3" id="KW-1185">Reference proteome</keyword>
<dbReference type="Gene3D" id="3.90.1200.10">
    <property type="match status" value="1"/>
</dbReference>
<dbReference type="Proteomes" id="UP000092967">
    <property type="component" value="Chromosome"/>
</dbReference>
<keyword evidence="2" id="KW-0418">Kinase</keyword>
<dbReference type="PANTHER" id="PTHR11012:SF30">
    <property type="entry name" value="PROTEIN KINASE-LIKE DOMAIN-CONTAINING"/>
    <property type="match status" value="1"/>
</dbReference>
<protein>
    <submittedName>
        <fullName evidence="2">Choline kinase</fullName>
    </submittedName>
</protein>
<organism evidence="2 3">
    <name type="scientific">Wenyingzhuangia fucanilytica</name>
    <dbReference type="NCBI Taxonomy" id="1790137"/>
    <lineage>
        <taxon>Bacteria</taxon>
        <taxon>Pseudomonadati</taxon>
        <taxon>Bacteroidota</taxon>
        <taxon>Flavobacteriia</taxon>
        <taxon>Flavobacteriales</taxon>
        <taxon>Flavobacteriaceae</taxon>
        <taxon>Wenyingzhuangia</taxon>
    </lineage>
</organism>
<dbReference type="RefSeq" id="WP_068826418.1">
    <property type="nucleotide sequence ID" value="NZ_CP014224.1"/>
</dbReference>
<dbReference type="STRING" id="1790137.AXE80_08800"/>
<dbReference type="SMART" id="SM00587">
    <property type="entry name" value="CHK"/>
    <property type="match status" value="1"/>
</dbReference>
<keyword evidence="2" id="KW-0808">Transferase</keyword>
<dbReference type="InterPro" id="IPR011009">
    <property type="entry name" value="Kinase-like_dom_sf"/>
</dbReference>
<feature type="domain" description="CHK kinase-like" evidence="1">
    <location>
        <begin position="112"/>
        <end position="269"/>
    </location>
</feature>
<dbReference type="OrthoDB" id="9769860at2"/>
<dbReference type="PANTHER" id="PTHR11012">
    <property type="entry name" value="PROTEIN KINASE-LIKE DOMAIN-CONTAINING"/>
    <property type="match status" value="1"/>
</dbReference>